<protein>
    <recommendedName>
        <fullName evidence="1">Carrier domain-containing protein</fullName>
    </recommendedName>
</protein>
<dbReference type="SUPFAM" id="SSF47336">
    <property type="entry name" value="ACP-like"/>
    <property type="match status" value="1"/>
</dbReference>
<dbReference type="InterPro" id="IPR009081">
    <property type="entry name" value="PP-bd_ACP"/>
</dbReference>
<name>A0A917U0M2_9ACTN</name>
<reference evidence="2" key="1">
    <citation type="journal article" date="2014" name="Int. J. Syst. Evol. Microbiol.">
        <title>Complete genome sequence of Corynebacterium casei LMG S-19264T (=DSM 44701T), isolated from a smear-ripened cheese.</title>
        <authorList>
            <consortium name="US DOE Joint Genome Institute (JGI-PGF)"/>
            <person name="Walter F."/>
            <person name="Albersmeier A."/>
            <person name="Kalinowski J."/>
            <person name="Ruckert C."/>
        </authorList>
    </citation>
    <scope>NUCLEOTIDE SEQUENCE</scope>
    <source>
        <strain evidence="2">JCM 19831</strain>
    </source>
</reference>
<dbReference type="Proteomes" id="UP000642070">
    <property type="component" value="Unassembled WGS sequence"/>
</dbReference>
<keyword evidence="3" id="KW-1185">Reference proteome</keyword>
<proteinExistence type="predicted"/>
<dbReference type="PROSITE" id="PS50075">
    <property type="entry name" value="CARRIER"/>
    <property type="match status" value="1"/>
</dbReference>
<comment type="caution">
    <text evidence="2">The sequence shown here is derived from an EMBL/GenBank/DDBJ whole genome shotgun (WGS) entry which is preliminary data.</text>
</comment>
<reference evidence="2" key="2">
    <citation type="submission" date="2020-09" db="EMBL/GenBank/DDBJ databases">
        <authorList>
            <person name="Sun Q."/>
            <person name="Ohkuma M."/>
        </authorList>
    </citation>
    <scope>NUCLEOTIDE SEQUENCE</scope>
    <source>
        <strain evidence="2">JCM 19831</strain>
    </source>
</reference>
<sequence>MSDPVWTPILRDLHASALDCLQTSFALLADAAHGAGTHLALGAARPFRDGGRPATPDERAAQAEALLGLRVDGRWLRLTGPQTRRLAEDFLYVSADAFDLPWCPYAGHEHMRHSFLARAAGDEVTVVDAYHNDTAWGEARPGVWRLTAEAFDAALEGGAHVLAVAAGPPPRLDPDAILAGEAERQDRARPAVEAFLARTREALGTAEERLVLDVWLLGREQQLHEDWLASVGRPTESQRERWQQLAARTYLAQRRGRPNAALVDELAELLGALDVETAVLTALRETLDIEDERLRAARTLRDLPGFNSFRLVDVIERVEHDLGVTVPGDALTAENLRDVGSLCAMFATAGRSGR</sequence>
<dbReference type="Gene3D" id="1.10.1200.10">
    <property type="entry name" value="ACP-like"/>
    <property type="match status" value="1"/>
</dbReference>
<gene>
    <name evidence="2" type="ORF">GCM10007977_055850</name>
</gene>
<evidence type="ECO:0000259" key="1">
    <source>
        <dbReference type="PROSITE" id="PS50075"/>
    </source>
</evidence>
<dbReference type="AlphaFoldDB" id="A0A917U0M2"/>
<evidence type="ECO:0000313" key="3">
    <source>
        <dbReference type="Proteomes" id="UP000642070"/>
    </source>
</evidence>
<dbReference type="EMBL" id="BMPI01000029">
    <property type="protein sequence ID" value="GGM47032.1"/>
    <property type="molecule type" value="Genomic_DNA"/>
</dbReference>
<accession>A0A917U0M2</accession>
<dbReference type="Pfam" id="PF00550">
    <property type="entry name" value="PP-binding"/>
    <property type="match status" value="1"/>
</dbReference>
<dbReference type="RefSeq" id="WP_190252918.1">
    <property type="nucleotide sequence ID" value="NZ_BMPI01000029.1"/>
</dbReference>
<evidence type="ECO:0000313" key="2">
    <source>
        <dbReference type="EMBL" id="GGM47032.1"/>
    </source>
</evidence>
<organism evidence="2 3">
    <name type="scientific">Dactylosporangium sucinum</name>
    <dbReference type="NCBI Taxonomy" id="1424081"/>
    <lineage>
        <taxon>Bacteria</taxon>
        <taxon>Bacillati</taxon>
        <taxon>Actinomycetota</taxon>
        <taxon>Actinomycetes</taxon>
        <taxon>Micromonosporales</taxon>
        <taxon>Micromonosporaceae</taxon>
        <taxon>Dactylosporangium</taxon>
    </lineage>
</organism>
<dbReference type="InterPro" id="IPR036736">
    <property type="entry name" value="ACP-like_sf"/>
</dbReference>
<feature type="domain" description="Carrier" evidence="1">
    <location>
        <begin position="273"/>
        <end position="350"/>
    </location>
</feature>